<evidence type="ECO:0000256" key="3">
    <source>
        <dbReference type="ARBA" id="ARBA00022692"/>
    </source>
</evidence>
<gene>
    <name evidence="10" type="ORF">HZA61_10625</name>
</gene>
<dbReference type="InterPro" id="IPR052175">
    <property type="entry name" value="ComplexI-like_HydComp"/>
</dbReference>
<dbReference type="EMBL" id="JACRIW010000075">
    <property type="protein sequence ID" value="MBI5169933.1"/>
    <property type="molecule type" value="Genomic_DNA"/>
</dbReference>
<evidence type="ECO:0000256" key="4">
    <source>
        <dbReference type="ARBA" id="ARBA00022989"/>
    </source>
</evidence>
<feature type="domain" description="NADH:quinone oxidoreductase/Mrp antiporter transmembrane" evidence="9">
    <location>
        <begin position="125"/>
        <end position="424"/>
    </location>
</feature>
<evidence type="ECO:0000256" key="1">
    <source>
        <dbReference type="ARBA" id="ARBA00004651"/>
    </source>
</evidence>
<name>A0A933W3H3_UNCEI</name>
<feature type="transmembrane region" description="Helical" evidence="8">
    <location>
        <begin position="455"/>
        <end position="473"/>
    </location>
</feature>
<evidence type="ECO:0000256" key="7">
    <source>
        <dbReference type="RuleBase" id="RU000320"/>
    </source>
</evidence>
<dbReference type="Pfam" id="PF00361">
    <property type="entry name" value="Proton_antipo_M"/>
    <property type="match status" value="1"/>
</dbReference>
<feature type="transmembrane region" description="Helical" evidence="8">
    <location>
        <begin position="161"/>
        <end position="183"/>
    </location>
</feature>
<feature type="transmembrane region" description="Helical" evidence="8">
    <location>
        <begin position="306"/>
        <end position="331"/>
    </location>
</feature>
<evidence type="ECO:0000256" key="5">
    <source>
        <dbReference type="ARBA" id="ARBA00023002"/>
    </source>
</evidence>
<comment type="subcellular location">
    <subcellularLocation>
        <location evidence="1">Cell membrane</location>
        <topology evidence="1">Multi-pass membrane protein</topology>
    </subcellularLocation>
    <subcellularLocation>
        <location evidence="7">Membrane</location>
        <topology evidence="7">Multi-pass membrane protein</topology>
    </subcellularLocation>
</comment>
<evidence type="ECO:0000313" key="10">
    <source>
        <dbReference type="EMBL" id="MBI5169933.1"/>
    </source>
</evidence>
<dbReference type="PANTHER" id="PTHR42682">
    <property type="entry name" value="HYDROGENASE-4 COMPONENT F"/>
    <property type="match status" value="1"/>
</dbReference>
<sequence length="487" mass="50720">MLVLLPLLLLAPLGAIACLVPALAARAGRIATMVTAAAFALALVLAARVLAGGPVAGANLWLRADALSALVTLVVTAIAAACAWYGEYYMPVVLAREREQDRWPAGRYEALYLALVAGMLLGALANNLGLLWIAIEGATLASALLVGYYRRPGAVEAGWKYLLLCSVGIALALLATVLLYYSAVHVLGDGSRGLHWSVLRDVAGSLDPRFVKLAFLFALAGYGAKAGLAPMHSWLPDAYSQAPTPVAALMSTGLLATSLTGLLRFHAVTAACVGHEWSSGLLVSFGVLSMLVATPFLLVQGEYKRLLAYSSIEHTGILTFAIGVGTPLAVFGGLLHLFVQSFAKSLAFLVGGSIARGAASRRMDQWSGVLEASPALGTLLVGAGLGLVGLPPAATFLSEWLSLAGAFASPHRGAAVAAVVALVIVFAGLTFHWGRMVLGRARPRFTDLLPAASHAPLWALLAALVLLGFWLPAPLRALLDRAVEVLS</sequence>
<evidence type="ECO:0000313" key="11">
    <source>
        <dbReference type="Proteomes" id="UP000696931"/>
    </source>
</evidence>
<feature type="transmembrane region" description="Helical" evidence="8">
    <location>
        <begin position="67"/>
        <end position="86"/>
    </location>
</feature>
<keyword evidence="4 8" id="KW-1133">Transmembrane helix</keyword>
<organism evidence="10 11">
    <name type="scientific">Eiseniibacteriota bacterium</name>
    <dbReference type="NCBI Taxonomy" id="2212470"/>
    <lineage>
        <taxon>Bacteria</taxon>
        <taxon>Candidatus Eiseniibacteriota</taxon>
    </lineage>
</organism>
<feature type="transmembrane region" description="Helical" evidence="8">
    <location>
        <begin position="34"/>
        <end position="55"/>
    </location>
</feature>
<keyword evidence="2" id="KW-1003">Cell membrane</keyword>
<dbReference type="PRINTS" id="PR01434">
    <property type="entry name" value="NADHDHGNASE5"/>
</dbReference>
<keyword evidence="3 7" id="KW-0812">Transmembrane</keyword>
<evidence type="ECO:0000256" key="8">
    <source>
        <dbReference type="SAM" id="Phobius"/>
    </source>
</evidence>
<evidence type="ECO:0000256" key="6">
    <source>
        <dbReference type="ARBA" id="ARBA00023136"/>
    </source>
</evidence>
<evidence type="ECO:0000256" key="2">
    <source>
        <dbReference type="ARBA" id="ARBA00022475"/>
    </source>
</evidence>
<dbReference type="Proteomes" id="UP000696931">
    <property type="component" value="Unassembled WGS sequence"/>
</dbReference>
<keyword evidence="6 8" id="KW-0472">Membrane</keyword>
<dbReference type="GO" id="GO:0005886">
    <property type="term" value="C:plasma membrane"/>
    <property type="evidence" value="ECO:0007669"/>
    <property type="project" value="UniProtKB-SubCell"/>
</dbReference>
<accession>A0A933W3H3</accession>
<keyword evidence="5" id="KW-0560">Oxidoreductase</keyword>
<reference evidence="10" key="1">
    <citation type="submission" date="2020-07" db="EMBL/GenBank/DDBJ databases">
        <title>Huge and variable diversity of episymbiotic CPR bacteria and DPANN archaea in groundwater ecosystems.</title>
        <authorList>
            <person name="He C.Y."/>
            <person name="Keren R."/>
            <person name="Whittaker M."/>
            <person name="Farag I.F."/>
            <person name="Doudna J."/>
            <person name="Cate J.H.D."/>
            <person name="Banfield J.F."/>
        </authorList>
    </citation>
    <scope>NUCLEOTIDE SEQUENCE</scope>
    <source>
        <strain evidence="10">NC_groundwater_1813_Pr3_B-0.1um_71_17</strain>
    </source>
</reference>
<dbReference type="InterPro" id="IPR001750">
    <property type="entry name" value="ND/Mrp_TM"/>
</dbReference>
<feature type="transmembrane region" description="Helical" evidence="8">
    <location>
        <begin position="375"/>
        <end position="394"/>
    </location>
</feature>
<dbReference type="AlphaFoldDB" id="A0A933W3H3"/>
<feature type="transmembrane region" description="Helical" evidence="8">
    <location>
        <begin position="277"/>
        <end position="299"/>
    </location>
</feature>
<protein>
    <submittedName>
        <fullName evidence="10">Hydrogenase 4 subunit F</fullName>
    </submittedName>
</protein>
<comment type="caution">
    <text evidence="10">The sequence shown here is derived from an EMBL/GenBank/DDBJ whole genome shotgun (WGS) entry which is preliminary data.</text>
</comment>
<feature type="transmembrane region" description="Helical" evidence="8">
    <location>
        <begin position="414"/>
        <end position="434"/>
    </location>
</feature>
<feature type="transmembrane region" description="Helical" evidence="8">
    <location>
        <begin position="246"/>
        <end position="265"/>
    </location>
</feature>
<proteinExistence type="predicted"/>
<dbReference type="PANTHER" id="PTHR42682:SF5">
    <property type="entry name" value="HYDROGENASE-4 COMPONENT F"/>
    <property type="match status" value="1"/>
</dbReference>
<evidence type="ECO:0000259" key="9">
    <source>
        <dbReference type="Pfam" id="PF00361"/>
    </source>
</evidence>
<dbReference type="GO" id="GO:0016491">
    <property type="term" value="F:oxidoreductase activity"/>
    <property type="evidence" value="ECO:0007669"/>
    <property type="project" value="UniProtKB-KW"/>
</dbReference>
<feature type="transmembrane region" description="Helical" evidence="8">
    <location>
        <begin position="129"/>
        <end position="149"/>
    </location>
</feature>